<evidence type="ECO:0000256" key="3">
    <source>
        <dbReference type="ARBA" id="ARBA00023163"/>
    </source>
</evidence>
<dbReference type="PROSITE" id="PS51063">
    <property type="entry name" value="HTH_CRP_2"/>
    <property type="match status" value="1"/>
</dbReference>
<keyword evidence="7" id="KW-1185">Reference proteome</keyword>
<evidence type="ECO:0000256" key="1">
    <source>
        <dbReference type="ARBA" id="ARBA00023015"/>
    </source>
</evidence>
<dbReference type="GO" id="GO:0016301">
    <property type="term" value="F:kinase activity"/>
    <property type="evidence" value="ECO:0007669"/>
    <property type="project" value="UniProtKB-KW"/>
</dbReference>
<feature type="domain" description="Cyclic nucleotide-binding" evidence="4">
    <location>
        <begin position="1"/>
        <end position="125"/>
    </location>
</feature>
<dbReference type="SUPFAM" id="SSF46785">
    <property type="entry name" value="Winged helix' DNA-binding domain"/>
    <property type="match status" value="1"/>
</dbReference>
<dbReference type="Gene3D" id="1.10.10.10">
    <property type="entry name" value="Winged helix-like DNA-binding domain superfamily/Winged helix DNA-binding domain"/>
    <property type="match status" value="1"/>
</dbReference>
<dbReference type="InterPro" id="IPR036390">
    <property type="entry name" value="WH_DNA-bd_sf"/>
</dbReference>
<dbReference type="GO" id="GO:0003677">
    <property type="term" value="F:DNA binding"/>
    <property type="evidence" value="ECO:0007669"/>
    <property type="project" value="UniProtKB-KW"/>
</dbReference>
<name>A0A239MAN0_9BACT</name>
<dbReference type="InterPro" id="IPR018490">
    <property type="entry name" value="cNMP-bd_dom_sf"/>
</dbReference>
<dbReference type="PANTHER" id="PTHR24567">
    <property type="entry name" value="CRP FAMILY TRANSCRIPTIONAL REGULATORY PROTEIN"/>
    <property type="match status" value="1"/>
</dbReference>
<dbReference type="AlphaFoldDB" id="A0A239MAN0"/>
<dbReference type="CDD" id="cd00038">
    <property type="entry name" value="CAP_ED"/>
    <property type="match status" value="1"/>
</dbReference>
<keyword evidence="3" id="KW-0804">Transcription</keyword>
<dbReference type="InterPro" id="IPR036388">
    <property type="entry name" value="WH-like_DNA-bd_sf"/>
</dbReference>
<keyword evidence="6" id="KW-0418">Kinase</keyword>
<dbReference type="PANTHER" id="PTHR24567:SF68">
    <property type="entry name" value="DNA-BINDING TRANSCRIPTIONAL DUAL REGULATOR CRP"/>
    <property type="match status" value="1"/>
</dbReference>
<dbReference type="Pfam" id="PF00027">
    <property type="entry name" value="cNMP_binding"/>
    <property type="match status" value="1"/>
</dbReference>
<sequence>MKATPEEPFEIIEFLRNVASARLIRVKKSESIYLQGANSDSVYYIASGKVRLSVASRNGKEATIALLSTADFFGENCIQSEGARAESATAWNDGGILKIDKLLMVSALNSHRDLSLCFIDHLLSKNARYQDNLVDLFFNFSEKRLARVLLELSGAQEEGSAVYVIPKISHESLAEMVGTTRSRVSFFMARFRRLGIIECEGVITVKKTLLVAILQQHGAAPATPSDV</sequence>
<organism evidence="6 7">
    <name type="scientific">Granulicella rosea</name>
    <dbReference type="NCBI Taxonomy" id="474952"/>
    <lineage>
        <taxon>Bacteria</taxon>
        <taxon>Pseudomonadati</taxon>
        <taxon>Acidobacteriota</taxon>
        <taxon>Terriglobia</taxon>
        <taxon>Terriglobales</taxon>
        <taxon>Acidobacteriaceae</taxon>
        <taxon>Granulicella</taxon>
    </lineage>
</organism>
<dbReference type="GO" id="GO:0005829">
    <property type="term" value="C:cytosol"/>
    <property type="evidence" value="ECO:0007669"/>
    <property type="project" value="TreeGrafter"/>
</dbReference>
<dbReference type="InterPro" id="IPR000595">
    <property type="entry name" value="cNMP-bd_dom"/>
</dbReference>
<feature type="domain" description="HTH crp-type" evidence="5">
    <location>
        <begin position="139"/>
        <end position="209"/>
    </location>
</feature>
<evidence type="ECO:0000313" key="6">
    <source>
        <dbReference type="EMBL" id="SNT38909.1"/>
    </source>
</evidence>
<dbReference type="PROSITE" id="PS50042">
    <property type="entry name" value="CNMP_BINDING_3"/>
    <property type="match status" value="1"/>
</dbReference>
<keyword evidence="1" id="KW-0805">Transcription regulation</keyword>
<dbReference type="InterPro" id="IPR012318">
    <property type="entry name" value="HTH_CRP"/>
</dbReference>
<evidence type="ECO:0000313" key="7">
    <source>
        <dbReference type="Proteomes" id="UP000198356"/>
    </source>
</evidence>
<dbReference type="SMART" id="SM00100">
    <property type="entry name" value="cNMP"/>
    <property type="match status" value="1"/>
</dbReference>
<dbReference type="InterPro" id="IPR014710">
    <property type="entry name" value="RmlC-like_jellyroll"/>
</dbReference>
<evidence type="ECO:0000259" key="5">
    <source>
        <dbReference type="PROSITE" id="PS51063"/>
    </source>
</evidence>
<evidence type="ECO:0000259" key="4">
    <source>
        <dbReference type="PROSITE" id="PS50042"/>
    </source>
</evidence>
<evidence type="ECO:0000256" key="2">
    <source>
        <dbReference type="ARBA" id="ARBA00023125"/>
    </source>
</evidence>
<dbReference type="SUPFAM" id="SSF51206">
    <property type="entry name" value="cAMP-binding domain-like"/>
    <property type="match status" value="1"/>
</dbReference>
<keyword evidence="2" id="KW-0238">DNA-binding</keyword>
<dbReference type="Proteomes" id="UP000198356">
    <property type="component" value="Unassembled WGS sequence"/>
</dbReference>
<dbReference type="GO" id="GO:0003700">
    <property type="term" value="F:DNA-binding transcription factor activity"/>
    <property type="evidence" value="ECO:0007669"/>
    <property type="project" value="TreeGrafter"/>
</dbReference>
<dbReference type="InterPro" id="IPR050397">
    <property type="entry name" value="Env_Response_Regulators"/>
</dbReference>
<gene>
    <name evidence="6" type="ORF">SAMN05421770_11089</name>
</gene>
<protein>
    <submittedName>
        <fullName evidence="6">cAMP-binding domain of CRP or a regulatory subunit of cAMP-dependent protein kinases</fullName>
    </submittedName>
</protein>
<accession>A0A239MAN0</accession>
<dbReference type="Gene3D" id="2.60.120.10">
    <property type="entry name" value="Jelly Rolls"/>
    <property type="match status" value="1"/>
</dbReference>
<proteinExistence type="predicted"/>
<keyword evidence="6" id="KW-0808">Transferase</keyword>
<reference evidence="6 7" key="1">
    <citation type="submission" date="2017-06" db="EMBL/GenBank/DDBJ databases">
        <authorList>
            <person name="Kim H.J."/>
            <person name="Triplett B.A."/>
        </authorList>
    </citation>
    <scope>NUCLEOTIDE SEQUENCE [LARGE SCALE GENOMIC DNA]</scope>
    <source>
        <strain evidence="6 7">DSM 18704</strain>
    </source>
</reference>
<dbReference type="Pfam" id="PF13545">
    <property type="entry name" value="HTH_Crp_2"/>
    <property type="match status" value="1"/>
</dbReference>
<dbReference type="EMBL" id="FZOU01000010">
    <property type="protein sequence ID" value="SNT38909.1"/>
    <property type="molecule type" value="Genomic_DNA"/>
</dbReference>